<dbReference type="InterPro" id="IPR025475">
    <property type="entry name" value="DUF4326"/>
</dbReference>
<proteinExistence type="predicted"/>
<reference evidence="2" key="1">
    <citation type="journal article" date="2023" name="Front. Mar. Sci.">
        <title>Tracing the invertebrate herpesviruses in the global sequence datasets.</title>
        <authorList>
            <person name="Rosani U."/>
            <person name="Gaia M."/>
            <person name="Delmont T.O."/>
            <person name="Krupovic M."/>
        </authorList>
    </citation>
    <scope>NUCLEOTIDE SEQUENCE</scope>
    <source>
        <strain evidence="2">MalacoHV2/Med/2018 153</strain>
    </source>
</reference>
<dbReference type="EMBL" id="BK063061">
    <property type="protein sequence ID" value="DBA11589.1"/>
    <property type="molecule type" value="Genomic_DNA"/>
</dbReference>
<sequence>MSIKPIVVRLKRKNGTIVQDCDLYIGREIHRGGWNLPQSDWANPFTIERCGSAKEAVRCYENYIRNKRPDLLRRIPELDRKTLGCWCKPGPCHGDILIKLFEEYQSKNEFS</sequence>
<evidence type="ECO:0000259" key="1">
    <source>
        <dbReference type="Pfam" id="PF14216"/>
    </source>
</evidence>
<feature type="domain" description="DUF4326" evidence="1">
    <location>
        <begin position="11"/>
        <end position="98"/>
    </location>
</feature>
<name>A0AA48P8W5_9VIRU</name>
<organism evidence="2">
    <name type="scientific">Malaco herpesvirus 2</name>
    <dbReference type="NCBI Taxonomy" id="3031798"/>
    <lineage>
        <taxon>Viruses</taxon>
        <taxon>Duplodnaviria</taxon>
        <taxon>Heunggongvirae</taxon>
        <taxon>Peploviricota</taxon>
        <taxon>Herviviricetes</taxon>
        <taxon>Herpesvirales</taxon>
        <taxon>Malacoherpesviridae</taxon>
    </lineage>
</organism>
<evidence type="ECO:0000313" key="2">
    <source>
        <dbReference type="EMBL" id="DBA11589.1"/>
    </source>
</evidence>
<protein>
    <submittedName>
        <fullName evidence="2">ORF49</fullName>
    </submittedName>
</protein>
<dbReference type="Pfam" id="PF14216">
    <property type="entry name" value="DUF4326"/>
    <property type="match status" value="1"/>
</dbReference>
<reference evidence="2" key="2">
    <citation type="submission" date="2023-01" db="EMBL/GenBank/DDBJ databases">
        <authorList>
            <person name="Rosani U."/>
            <person name="Delmont T.O."/>
            <person name="Gaia M."/>
            <person name="Krupovic M."/>
        </authorList>
    </citation>
    <scope>NUCLEOTIDE SEQUENCE</scope>
    <source>
        <strain evidence="2">MalacoHV2/Med/2018 153</strain>
    </source>
</reference>
<accession>A0AA48P8W5</accession>